<evidence type="ECO:0000313" key="1">
    <source>
        <dbReference type="EMBL" id="CDW56961.1"/>
    </source>
</evidence>
<keyword evidence="2" id="KW-1185">Reference proteome</keyword>
<proteinExistence type="predicted"/>
<evidence type="ECO:0008006" key="3">
    <source>
        <dbReference type="Google" id="ProtNLM"/>
    </source>
</evidence>
<protein>
    <recommendedName>
        <fullName evidence="3">Integrase catalytic domain-containing protein</fullName>
    </recommendedName>
</protein>
<dbReference type="OrthoDB" id="5975069at2759"/>
<organism evidence="1 2">
    <name type="scientific">Trichuris trichiura</name>
    <name type="common">Whipworm</name>
    <name type="synonym">Trichocephalus trichiurus</name>
    <dbReference type="NCBI Taxonomy" id="36087"/>
    <lineage>
        <taxon>Eukaryota</taxon>
        <taxon>Metazoa</taxon>
        <taxon>Ecdysozoa</taxon>
        <taxon>Nematoda</taxon>
        <taxon>Enoplea</taxon>
        <taxon>Dorylaimia</taxon>
        <taxon>Trichinellida</taxon>
        <taxon>Trichuridae</taxon>
        <taxon>Trichuris</taxon>
    </lineage>
</organism>
<dbReference type="AlphaFoldDB" id="A0A077Z9R2"/>
<accession>A0A077Z9R2</accession>
<dbReference type="EMBL" id="HG806102">
    <property type="protein sequence ID" value="CDW56961.1"/>
    <property type="molecule type" value="Genomic_DNA"/>
</dbReference>
<name>A0A077Z9R2_TRITR</name>
<dbReference type="Proteomes" id="UP000030665">
    <property type="component" value="Unassembled WGS sequence"/>
</dbReference>
<reference evidence="1" key="1">
    <citation type="submission" date="2014-01" db="EMBL/GenBank/DDBJ databases">
        <authorList>
            <person name="Aslett M."/>
        </authorList>
    </citation>
    <scope>NUCLEOTIDE SEQUENCE</scope>
</reference>
<gene>
    <name evidence="1" type="ORF">TTRE_0000524401</name>
</gene>
<evidence type="ECO:0000313" key="2">
    <source>
        <dbReference type="Proteomes" id="UP000030665"/>
    </source>
</evidence>
<sequence>MDVEMPVDTKTERLTRRDKILLQVMRWAMRSNVIIPKNARSKAPILFHEVDPGAVRMKTLGQRFFIVIDSCSKWLEVLLARTATTATIDNVAMLLAAHGLPNVMF</sequence>
<reference evidence="1" key="2">
    <citation type="submission" date="2014-03" db="EMBL/GenBank/DDBJ databases">
        <title>The whipworm genome and dual-species transcriptomics of an intimate host-pathogen interaction.</title>
        <authorList>
            <person name="Foth B.J."/>
            <person name="Tsai I.J."/>
            <person name="Reid A.J."/>
            <person name="Bancroft A.J."/>
            <person name="Nichol S."/>
            <person name="Tracey A."/>
            <person name="Holroyd N."/>
            <person name="Cotton J.A."/>
            <person name="Stanley E.J."/>
            <person name="Zarowiecki M."/>
            <person name="Liu J.Z."/>
            <person name="Huckvale T."/>
            <person name="Cooper P.J."/>
            <person name="Grencis R.K."/>
            <person name="Berriman M."/>
        </authorList>
    </citation>
    <scope>NUCLEOTIDE SEQUENCE [LARGE SCALE GENOMIC DNA]</scope>
</reference>